<comment type="caution">
    <text evidence="6">The sequence shown here is derived from an EMBL/GenBank/DDBJ whole genome shotgun (WGS) entry which is preliminary data.</text>
</comment>
<gene>
    <name evidence="6" type="primary">SUVH5</name>
    <name evidence="6" type="ORF">KSP39_PZI005182</name>
</gene>
<evidence type="ECO:0000313" key="6">
    <source>
        <dbReference type="EMBL" id="KAK8949500.1"/>
    </source>
</evidence>
<evidence type="ECO:0000256" key="1">
    <source>
        <dbReference type="ARBA" id="ARBA00004286"/>
    </source>
</evidence>
<dbReference type="GO" id="GO:0005634">
    <property type="term" value="C:nucleus"/>
    <property type="evidence" value="ECO:0007669"/>
    <property type="project" value="UniProtKB-SubCell"/>
</dbReference>
<dbReference type="GO" id="GO:0003690">
    <property type="term" value="F:double-stranded DNA binding"/>
    <property type="evidence" value="ECO:0007669"/>
    <property type="project" value="TreeGrafter"/>
</dbReference>
<dbReference type="PANTHER" id="PTHR45660:SF46">
    <property type="entry name" value="HISTONE-LYSINE N-METHYLTRANSFERASE, H3 LYSINE-9 SPECIFIC SUVH6"/>
    <property type="match status" value="1"/>
</dbReference>
<sequence length="336" mass="37117">MKTSSTPIPPEGDTQPEICPGETIRQSLSLFRAICRHLSLRDDPCLAGIAPIRRVDLTAADILKAHGHWPHPSPLLGRVPGVEIGDQFIYRTELTLTRLHRPPENGIDYDAVSCLATSIVASGGYPDDYSLTNGVLIYTGMGGISRQRKGEPRDQKMEGGNLALKRSMEAREPVRVIYGIRDLKMATASVFFYDGLYMVEEWRSVVGSNDCFVFEFRLRRIEGQPHCIKLETSIQKMAWRSMHRRRRYATGQRKLLNAKEKSTGEVDRTLAKKSSAPQPSIRNCSRAGYFAVPLGLKREAGELKEKGDDCVSSSREGGGGRKREALAGPVSLCGGG</sequence>
<dbReference type="InterPro" id="IPR051357">
    <property type="entry name" value="H3K9_HMTase_SUVAR3-9"/>
</dbReference>
<evidence type="ECO:0000259" key="5">
    <source>
        <dbReference type="PROSITE" id="PS51015"/>
    </source>
</evidence>
<name>A0AAP0BST8_9ASPA</name>
<proteinExistence type="predicted"/>
<comment type="subcellular location">
    <subcellularLocation>
        <location evidence="1">Chromosome</location>
    </subcellularLocation>
    <subcellularLocation>
        <location evidence="3">Nucleus</location>
    </subcellularLocation>
</comment>
<dbReference type="Pfam" id="PF02182">
    <property type="entry name" value="SAD_SRA"/>
    <property type="match status" value="1"/>
</dbReference>
<dbReference type="AlphaFoldDB" id="A0AAP0BST8"/>
<dbReference type="SUPFAM" id="SSF88697">
    <property type="entry name" value="PUA domain-like"/>
    <property type="match status" value="1"/>
</dbReference>
<feature type="region of interest" description="Disordered" evidence="4">
    <location>
        <begin position="303"/>
        <end position="336"/>
    </location>
</feature>
<keyword evidence="2 3" id="KW-0539">Nucleus</keyword>
<evidence type="ECO:0000313" key="7">
    <source>
        <dbReference type="Proteomes" id="UP001418222"/>
    </source>
</evidence>
<reference evidence="6 7" key="1">
    <citation type="journal article" date="2022" name="Nat. Plants">
        <title>Genomes of leafy and leafless Platanthera orchids illuminate the evolution of mycoheterotrophy.</title>
        <authorList>
            <person name="Li M.H."/>
            <person name="Liu K.W."/>
            <person name="Li Z."/>
            <person name="Lu H.C."/>
            <person name="Ye Q.L."/>
            <person name="Zhang D."/>
            <person name="Wang J.Y."/>
            <person name="Li Y.F."/>
            <person name="Zhong Z.M."/>
            <person name="Liu X."/>
            <person name="Yu X."/>
            <person name="Liu D.K."/>
            <person name="Tu X.D."/>
            <person name="Liu B."/>
            <person name="Hao Y."/>
            <person name="Liao X.Y."/>
            <person name="Jiang Y.T."/>
            <person name="Sun W.H."/>
            <person name="Chen J."/>
            <person name="Chen Y.Q."/>
            <person name="Ai Y."/>
            <person name="Zhai J.W."/>
            <person name="Wu S.S."/>
            <person name="Zhou Z."/>
            <person name="Hsiao Y.Y."/>
            <person name="Wu W.L."/>
            <person name="Chen Y.Y."/>
            <person name="Lin Y.F."/>
            <person name="Hsu J.L."/>
            <person name="Li C.Y."/>
            <person name="Wang Z.W."/>
            <person name="Zhao X."/>
            <person name="Zhong W.Y."/>
            <person name="Ma X.K."/>
            <person name="Ma L."/>
            <person name="Huang J."/>
            <person name="Chen G.Z."/>
            <person name="Huang M.Z."/>
            <person name="Huang L."/>
            <person name="Peng D.H."/>
            <person name="Luo Y.B."/>
            <person name="Zou S.Q."/>
            <person name="Chen S.P."/>
            <person name="Lan S."/>
            <person name="Tsai W.C."/>
            <person name="Van de Peer Y."/>
            <person name="Liu Z.J."/>
        </authorList>
    </citation>
    <scope>NUCLEOTIDE SEQUENCE [LARGE SCALE GENOMIC DNA]</scope>
    <source>
        <strain evidence="6">Lor287</strain>
    </source>
</reference>
<evidence type="ECO:0000256" key="4">
    <source>
        <dbReference type="SAM" id="MobiDB-lite"/>
    </source>
</evidence>
<dbReference type="GO" id="GO:0005694">
    <property type="term" value="C:chromosome"/>
    <property type="evidence" value="ECO:0007669"/>
    <property type="project" value="UniProtKB-SubCell"/>
</dbReference>
<dbReference type="GO" id="GO:0042054">
    <property type="term" value="F:histone methyltransferase activity"/>
    <property type="evidence" value="ECO:0007669"/>
    <property type="project" value="TreeGrafter"/>
</dbReference>
<accession>A0AAP0BST8</accession>
<protein>
    <submittedName>
        <fullName evidence="6">Histone-lysine N-methyltransferase, H3 lysine-9 specific SUVH5</fullName>
    </submittedName>
</protein>
<evidence type="ECO:0000256" key="3">
    <source>
        <dbReference type="PROSITE-ProRule" id="PRU00358"/>
    </source>
</evidence>
<dbReference type="SMART" id="SM00466">
    <property type="entry name" value="SRA"/>
    <property type="match status" value="1"/>
</dbReference>
<organism evidence="6 7">
    <name type="scientific">Platanthera zijinensis</name>
    <dbReference type="NCBI Taxonomy" id="2320716"/>
    <lineage>
        <taxon>Eukaryota</taxon>
        <taxon>Viridiplantae</taxon>
        <taxon>Streptophyta</taxon>
        <taxon>Embryophyta</taxon>
        <taxon>Tracheophyta</taxon>
        <taxon>Spermatophyta</taxon>
        <taxon>Magnoliopsida</taxon>
        <taxon>Liliopsida</taxon>
        <taxon>Asparagales</taxon>
        <taxon>Orchidaceae</taxon>
        <taxon>Orchidoideae</taxon>
        <taxon>Orchideae</taxon>
        <taxon>Orchidinae</taxon>
        <taxon>Platanthera</taxon>
    </lineage>
</organism>
<keyword evidence="7" id="KW-1185">Reference proteome</keyword>
<feature type="domain" description="YDG" evidence="5">
    <location>
        <begin position="77"/>
        <end position="220"/>
    </location>
</feature>
<feature type="region of interest" description="Disordered" evidence="4">
    <location>
        <begin position="260"/>
        <end position="279"/>
    </location>
</feature>
<dbReference type="Proteomes" id="UP001418222">
    <property type="component" value="Unassembled WGS sequence"/>
</dbReference>
<dbReference type="InterPro" id="IPR003105">
    <property type="entry name" value="SRA_YDG"/>
</dbReference>
<dbReference type="PROSITE" id="PS51015">
    <property type="entry name" value="YDG"/>
    <property type="match status" value="1"/>
</dbReference>
<dbReference type="InterPro" id="IPR015947">
    <property type="entry name" value="PUA-like_sf"/>
</dbReference>
<feature type="compositionally biased region" description="Basic and acidic residues" evidence="4">
    <location>
        <begin position="260"/>
        <end position="270"/>
    </location>
</feature>
<dbReference type="EMBL" id="JBBWWQ010000004">
    <property type="protein sequence ID" value="KAK8949500.1"/>
    <property type="molecule type" value="Genomic_DNA"/>
</dbReference>
<dbReference type="PANTHER" id="PTHR45660">
    <property type="entry name" value="HISTONE-LYSINE N-METHYLTRANSFERASE SETMAR"/>
    <property type="match status" value="1"/>
</dbReference>
<dbReference type="Gene3D" id="2.30.280.10">
    <property type="entry name" value="SRA-YDG"/>
    <property type="match status" value="1"/>
</dbReference>
<dbReference type="InterPro" id="IPR036987">
    <property type="entry name" value="SRA-YDG_sf"/>
</dbReference>
<evidence type="ECO:0000256" key="2">
    <source>
        <dbReference type="ARBA" id="ARBA00023242"/>
    </source>
</evidence>